<reference evidence="3" key="1">
    <citation type="submission" date="2024-05" db="EMBL/GenBank/DDBJ databases">
        <authorList>
            <person name="Yu L."/>
        </authorList>
    </citation>
    <scope>NUCLEOTIDE SEQUENCE</scope>
    <source>
        <strain evidence="3">G08B096</strain>
    </source>
</reference>
<name>A0AAU7WBM7_9MICO</name>
<organism evidence="3">
    <name type="scientific">Agromyces sp. G08B096</name>
    <dbReference type="NCBI Taxonomy" id="3156399"/>
    <lineage>
        <taxon>Bacteria</taxon>
        <taxon>Bacillati</taxon>
        <taxon>Actinomycetota</taxon>
        <taxon>Actinomycetes</taxon>
        <taxon>Micrococcales</taxon>
        <taxon>Microbacteriaceae</taxon>
        <taxon>Agromyces</taxon>
    </lineage>
</organism>
<accession>A0AAU7WBM7</accession>
<evidence type="ECO:0000259" key="2">
    <source>
        <dbReference type="Pfam" id="PF03713"/>
    </source>
</evidence>
<dbReference type="Gene3D" id="1.20.1260.10">
    <property type="match status" value="1"/>
</dbReference>
<dbReference type="EMBL" id="CP158374">
    <property type="protein sequence ID" value="XBX83641.1"/>
    <property type="molecule type" value="Genomic_DNA"/>
</dbReference>
<protein>
    <submittedName>
        <fullName evidence="3">DUF305 domain-containing protein</fullName>
    </submittedName>
</protein>
<dbReference type="AlphaFoldDB" id="A0AAU7WBM7"/>
<proteinExistence type="predicted"/>
<keyword evidence="1" id="KW-0732">Signal</keyword>
<dbReference type="PROSITE" id="PS51257">
    <property type="entry name" value="PROKAR_LIPOPROTEIN"/>
    <property type="match status" value="1"/>
</dbReference>
<gene>
    <name evidence="3" type="ORF">ABIQ69_06980</name>
</gene>
<sequence>MNRSTTARPARLGSLVLATGLALGFGMGAAGCTVAADGRGPAASDRAGAVDPSTSAADAEWVAGMAEHHDQAVALAGLAVDRAADAEVIAAAARIAEAQAAEASALRGWLERRGAAGPDAHADGAMPGEISAEAMDRARDAEGAEFDRLFVDLMVSHHEGAVVMCEERLEASGDAAVTRWARTIASAQAIEIDRLRELAARLDAAGAPAG</sequence>
<evidence type="ECO:0000313" key="3">
    <source>
        <dbReference type="EMBL" id="XBX83641.1"/>
    </source>
</evidence>
<dbReference type="InterPro" id="IPR012347">
    <property type="entry name" value="Ferritin-like"/>
</dbReference>
<feature type="chain" id="PRO_5043840361" evidence="1">
    <location>
        <begin position="36"/>
        <end position="210"/>
    </location>
</feature>
<dbReference type="PANTHER" id="PTHR36933:SF1">
    <property type="entry name" value="SLL0788 PROTEIN"/>
    <property type="match status" value="1"/>
</dbReference>
<dbReference type="PANTHER" id="PTHR36933">
    <property type="entry name" value="SLL0788 PROTEIN"/>
    <property type="match status" value="1"/>
</dbReference>
<dbReference type="Pfam" id="PF03713">
    <property type="entry name" value="DUF305"/>
    <property type="match status" value="1"/>
</dbReference>
<feature type="signal peptide" evidence="1">
    <location>
        <begin position="1"/>
        <end position="35"/>
    </location>
</feature>
<evidence type="ECO:0000256" key="1">
    <source>
        <dbReference type="SAM" id="SignalP"/>
    </source>
</evidence>
<dbReference type="RefSeq" id="WP_350349642.1">
    <property type="nucleotide sequence ID" value="NZ_CP158374.1"/>
</dbReference>
<dbReference type="InterPro" id="IPR005183">
    <property type="entry name" value="DUF305_CopM-like"/>
</dbReference>
<feature type="domain" description="DUF305" evidence="2">
    <location>
        <begin position="58"/>
        <end position="198"/>
    </location>
</feature>